<keyword evidence="2" id="KW-0472">Membrane</keyword>
<evidence type="ECO:0000256" key="2">
    <source>
        <dbReference type="SAM" id="Phobius"/>
    </source>
</evidence>
<evidence type="ECO:0000313" key="3">
    <source>
        <dbReference type="EMBL" id="KAG2389465.1"/>
    </source>
</evidence>
<comment type="caution">
    <text evidence="3">The sequence shown here is derived from an EMBL/GenBank/DDBJ whole genome shotgun (WGS) entry which is preliminary data.</text>
</comment>
<feature type="transmembrane region" description="Helical" evidence="2">
    <location>
        <begin position="51"/>
        <end position="77"/>
    </location>
</feature>
<name>A0AA88GV28_NAELO</name>
<evidence type="ECO:0000313" key="4">
    <source>
        <dbReference type="Proteomes" id="UP000816034"/>
    </source>
</evidence>
<organism evidence="3 4">
    <name type="scientific">Naegleria lovaniensis</name>
    <name type="common">Amoeba</name>
    <dbReference type="NCBI Taxonomy" id="51637"/>
    <lineage>
        <taxon>Eukaryota</taxon>
        <taxon>Discoba</taxon>
        <taxon>Heterolobosea</taxon>
        <taxon>Tetramitia</taxon>
        <taxon>Eutetramitia</taxon>
        <taxon>Vahlkampfiidae</taxon>
        <taxon>Naegleria</taxon>
    </lineage>
</organism>
<sequence length="149" mass="16845">MQNRLLEEEDDQQLLSSNANTKPTEHAVHNPKDDTRFAWWKMKKSRRSHAVCWFMILASGILMTVIGLVSMILLVIYSPTPKEILDGKGPISEKQWKEIVLETFGILSGFVIGIGLVMSITPLICSCYIMNPKEFQIPGIHDDEEDDGL</sequence>
<keyword evidence="2" id="KW-0812">Transmembrane</keyword>
<dbReference type="Proteomes" id="UP000816034">
    <property type="component" value="Unassembled WGS sequence"/>
</dbReference>
<dbReference type="EMBL" id="PYSW02000007">
    <property type="protein sequence ID" value="KAG2389465.1"/>
    <property type="molecule type" value="Genomic_DNA"/>
</dbReference>
<reference evidence="3 4" key="1">
    <citation type="journal article" date="2018" name="BMC Genomics">
        <title>The genome of Naegleria lovaniensis, the basis for a comparative approach to unravel pathogenicity factors of the human pathogenic amoeba N. fowleri.</title>
        <authorList>
            <person name="Liechti N."/>
            <person name="Schurch N."/>
            <person name="Bruggmann R."/>
            <person name="Wittwer M."/>
        </authorList>
    </citation>
    <scope>NUCLEOTIDE SEQUENCE [LARGE SCALE GENOMIC DNA]</scope>
    <source>
        <strain evidence="3 4">ATCC 30569</strain>
    </source>
</reference>
<dbReference type="GeneID" id="68106478"/>
<feature type="region of interest" description="Disordered" evidence="1">
    <location>
        <begin position="1"/>
        <end position="30"/>
    </location>
</feature>
<protein>
    <submittedName>
        <fullName evidence="3">Uncharacterized protein</fullName>
    </submittedName>
</protein>
<feature type="transmembrane region" description="Helical" evidence="2">
    <location>
        <begin position="104"/>
        <end position="129"/>
    </location>
</feature>
<gene>
    <name evidence="3" type="ORF">C9374_014025</name>
</gene>
<accession>A0AA88GV28</accession>
<proteinExistence type="predicted"/>
<keyword evidence="4" id="KW-1185">Reference proteome</keyword>
<keyword evidence="2" id="KW-1133">Transmembrane helix</keyword>
<dbReference type="RefSeq" id="XP_044553457.1">
    <property type="nucleotide sequence ID" value="XM_044689967.1"/>
</dbReference>
<dbReference type="AlphaFoldDB" id="A0AA88GV28"/>
<evidence type="ECO:0000256" key="1">
    <source>
        <dbReference type="SAM" id="MobiDB-lite"/>
    </source>
</evidence>